<feature type="transmembrane region" description="Helical" evidence="1">
    <location>
        <begin position="114"/>
        <end position="130"/>
    </location>
</feature>
<evidence type="ECO:0000313" key="2">
    <source>
        <dbReference type="EMBL" id="SMF01296.1"/>
    </source>
</evidence>
<evidence type="ECO:0000313" key="3">
    <source>
        <dbReference type="Proteomes" id="UP000192929"/>
    </source>
</evidence>
<dbReference type="InterPro" id="IPR046862">
    <property type="entry name" value="Rhomboid_2"/>
</dbReference>
<dbReference type="AlphaFoldDB" id="A0A1X7CRB0"/>
<evidence type="ECO:0000256" key="1">
    <source>
        <dbReference type="SAM" id="Phobius"/>
    </source>
</evidence>
<keyword evidence="1" id="KW-0812">Transmembrane</keyword>
<feature type="transmembrane region" description="Helical" evidence="1">
    <location>
        <begin position="91"/>
        <end position="107"/>
    </location>
</feature>
<keyword evidence="1" id="KW-1133">Transmembrane helix</keyword>
<sequence length="175" mass="19247">MEQSTSLHELGINPVTVLLRSAMYVSPIELAVWWIVFSLVVAPREHRFGWRRVFAGFVIGHVGATVSTAALQMWEAQAFPNPDLIPERIDVVASYGFFAFAALATYHGSARRRLLWAAGLVAAAAGGVVLDFGWTAIGHAIAVLLGLACYRLVNPDAAVHHEARVRARRLYEMEH</sequence>
<reference evidence="3" key="1">
    <citation type="submission" date="2017-04" db="EMBL/GenBank/DDBJ databases">
        <authorList>
            <person name="Varghese N."/>
            <person name="Submissions S."/>
        </authorList>
    </citation>
    <scope>NUCLEOTIDE SEQUENCE [LARGE SCALE GENOMIC DNA]</scope>
    <source>
        <strain evidence="3">NIO-1021</strain>
    </source>
</reference>
<protein>
    <submittedName>
        <fullName evidence="2">Uncharacterized protein</fullName>
    </submittedName>
</protein>
<organism evidence="2 3">
    <name type="scientific">Kocuria marina subsp. indica</name>
    <dbReference type="NCBI Taxonomy" id="1049583"/>
    <lineage>
        <taxon>Bacteria</taxon>
        <taxon>Bacillati</taxon>
        <taxon>Actinomycetota</taxon>
        <taxon>Actinomycetes</taxon>
        <taxon>Micrococcales</taxon>
        <taxon>Micrococcaceae</taxon>
        <taxon>Kocuria</taxon>
    </lineage>
</organism>
<keyword evidence="3" id="KW-1185">Reference proteome</keyword>
<feature type="transmembrane region" description="Helical" evidence="1">
    <location>
        <begin position="53"/>
        <end position="71"/>
    </location>
</feature>
<dbReference type="EMBL" id="FXAC01000005">
    <property type="protein sequence ID" value="SMF01296.1"/>
    <property type="molecule type" value="Genomic_DNA"/>
</dbReference>
<keyword evidence="1" id="KW-0472">Membrane</keyword>
<name>A0A1X7CRB0_9MICC</name>
<gene>
    <name evidence="2" type="ORF">SAMN06296028_10587</name>
</gene>
<dbReference type="Proteomes" id="UP000192929">
    <property type="component" value="Unassembled WGS sequence"/>
</dbReference>
<dbReference type="Pfam" id="PF20401">
    <property type="entry name" value="Rhomboid_2"/>
    <property type="match status" value="1"/>
</dbReference>
<proteinExistence type="predicted"/>
<dbReference type="RefSeq" id="WP_085106546.1">
    <property type="nucleotide sequence ID" value="NZ_FXAC01000005.1"/>
</dbReference>
<feature type="transmembrane region" description="Helical" evidence="1">
    <location>
        <begin position="22"/>
        <end position="41"/>
    </location>
</feature>
<accession>A0A1X7CRB0</accession>